<evidence type="ECO:0008006" key="4">
    <source>
        <dbReference type="Google" id="ProtNLM"/>
    </source>
</evidence>
<accession>A0ABQ9E9Z1</accession>
<sequence length="467" mass="51815">MKVELNRNNCDSRRRKGKMSEKQQLVSQGQPGYAAGGAYGGPVPSAYGGQPPAGSYQGGQQAYAGYQQQTPSYQGYPSQGGAQGNPPQNQAGYPSPAGYGGQPQGPPPSGVPQYKGEMPADDVDDNPNLADLQPTAPPIDKMDTIEGYGGVGFNAGMLPPPSYDEATKNMGPPPERQNISNVPVITEQDAREALLAYVAEHCCYGKRAARDLQYLDLKSTSAFHYTLETFCEGRSTSWAYEPFTGQPIDTPMNGPAPGPWDIQAQPAKMFQNSKTEVEVPHTASVKIRCSSCQGSGHQTHYRDGHHHHDRCTWCHGNGRRMCYSCHGCGMVTCQNCKGHRQLKCYIKLTIIWTNHVADHIVERTSLPDHLIRNVSGQVAFEETFPRVWPINHFHEVEINEASKRIVTQQQFPAERQLMQRHRVRIIPVTQCIYKWSDQQSDYFVYGFEHKVYAPDYPQKCCCGCTVL</sequence>
<gene>
    <name evidence="2" type="ORF">KUTeg_020218</name>
</gene>
<dbReference type="InterPro" id="IPR052789">
    <property type="entry name" value="SSUH2_homolog"/>
</dbReference>
<dbReference type="PANTHER" id="PTHR48465">
    <property type="entry name" value="PROTEIN SSUH2 HOMOLOG"/>
    <property type="match status" value="1"/>
</dbReference>
<evidence type="ECO:0000313" key="2">
    <source>
        <dbReference type="EMBL" id="KAJ8301231.1"/>
    </source>
</evidence>
<name>A0ABQ9E9Z1_TEGGR</name>
<dbReference type="PANTHER" id="PTHR48465:SF1">
    <property type="entry name" value="PROTEIN SSUH2 HOMOLOG"/>
    <property type="match status" value="1"/>
</dbReference>
<evidence type="ECO:0000313" key="3">
    <source>
        <dbReference type="Proteomes" id="UP001217089"/>
    </source>
</evidence>
<reference evidence="2 3" key="1">
    <citation type="submission" date="2022-12" db="EMBL/GenBank/DDBJ databases">
        <title>Chromosome-level genome of Tegillarca granosa.</title>
        <authorList>
            <person name="Kim J."/>
        </authorList>
    </citation>
    <scope>NUCLEOTIDE SEQUENCE [LARGE SCALE GENOMIC DNA]</scope>
    <source>
        <strain evidence="2">Teg-2019</strain>
        <tissue evidence="2">Adductor muscle</tissue>
    </source>
</reference>
<feature type="compositionally biased region" description="Low complexity" evidence="1">
    <location>
        <begin position="41"/>
        <end position="69"/>
    </location>
</feature>
<proteinExistence type="predicted"/>
<dbReference type="Proteomes" id="UP001217089">
    <property type="component" value="Unassembled WGS sequence"/>
</dbReference>
<keyword evidence="3" id="KW-1185">Reference proteome</keyword>
<feature type="region of interest" description="Disordered" evidence="1">
    <location>
        <begin position="1"/>
        <end position="140"/>
    </location>
</feature>
<organism evidence="2 3">
    <name type="scientific">Tegillarca granosa</name>
    <name type="common">Malaysian cockle</name>
    <name type="synonym">Anadara granosa</name>
    <dbReference type="NCBI Taxonomy" id="220873"/>
    <lineage>
        <taxon>Eukaryota</taxon>
        <taxon>Metazoa</taxon>
        <taxon>Spiralia</taxon>
        <taxon>Lophotrochozoa</taxon>
        <taxon>Mollusca</taxon>
        <taxon>Bivalvia</taxon>
        <taxon>Autobranchia</taxon>
        <taxon>Pteriomorphia</taxon>
        <taxon>Arcoida</taxon>
        <taxon>Arcoidea</taxon>
        <taxon>Arcidae</taxon>
        <taxon>Tegillarca</taxon>
    </lineage>
</organism>
<dbReference type="EMBL" id="JARBDR010000918">
    <property type="protein sequence ID" value="KAJ8301231.1"/>
    <property type="molecule type" value="Genomic_DNA"/>
</dbReference>
<evidence type="ECO:0000256" key="1">
    <source>
        <dbReference type="SAM" id="MobiDB-lite"/>
    </source>
</evidence>
<feature type="compositionally biased region" description="Low complexity" evidence="1">
    <location>
        <begin position="84"/>
        <end position="97"/>
    </location>
</feature>
<protein>
    <recommendedName>
        <fullName evidence="4">Protein SSUH2 homolog</fullName>
    </recommendedName>
</protein>
<comment type="caution">
    <text evidence="2">The sequence shown here is derived from an EMBL/GenBank/DDBJ whole genome shotgun (WGS) entry which is preliminary data.</text>
</comment>